<protein>
    <submittedName>
        <fullName evidence="1">Uncharacterized protein</fullName>
    </submittedName>
</protein>
<accession>A0A5C6VAK2</accession>
<dbReference type="RefSeq" id="WP_158638686.1">
    <property type="nucleotide sequence ID" value="NZ_VOQF01000024.1"/>
</dbReference>
<evidence type="ECO:0000313" key="2">
    <source>
        <dbReference type="Proteomes" id="UP000321363"/>
    </source>
</evidence>
<dbReference type="AlphaFoldDB" id="A0A5C6VAK2"/>
<keyword evidence="2" id="KW-1185">Reference proteome</keyword>
<dbReference type="OrthoDB" id="120019at2"/>
<dbReference type="EMBL" id="VOQF01000024">
    <property type="protein sequence ID" value="TXC81571.1"/>
    <property type="molecule type" value="Genomic_DNA"/>
</dbReference>
<sequence length="170" mass="20219">MLVKEGEHWGFNGKGFKNKTKLLEYMCEQGLLHKKEFIKKLTSSSRRTNDETIKKLYTLFSKETPLYIDTEKIYRLMLLSSNLMLKSNDKICFTIMFENPYEYWTGAQIVQKAKYNNTLPLSKEKIEQSLNRYVEGENPIIMRQNNAGEMQYAINFTNFIYYITQFDKKK</sequence>
<evidence type="ECO:0000313" key="1">
    <source>
        <dbReference type="EMBL" id="TXC81571.1"/>
    </source>
</evidence>
<dbReference type="Proteomes" id="UP000321363">
    <property type="component" value="Unassembled WGS sequence"/>
</dbReference>
<organism evidence="1 2">
    <name type="scientific">Metabacillus litoralis</name>
    <dbReference type="NCBI Taxonomy" id="152268"/>
    <lineage>
        <taxon>Bacteria</taxon>
        <taxon>Bacillati</taxon>
        <taxon>Bacillota</taxon>
        <taxon>Bacilli</taxon>
        <taxon>Bacillales</taxon>
        <taxon>Bacillaceae</taxon>
        <taxon>Metabacillus</taxon>
    </lineage>
</organism>
<gene>
    <name evidence="1" type="ORF">FS935_21955</name>
</gene>
<comment type="caution">
    <text evidence="1">The sequence shown here is derived from an EMBL/GenBank/DDBJ whole genome shotgun (WGS) entry which is preliminary data.</text>
</comment>
<reference evidence="1 2" key="1">
    <citation type="journal article" date="2005" name="Int. J. Syst. Evol. Microbiol.">
        <title>Bacillus litoralis sp. nov., isolated from a tidal flat of the Yellow Sea in Korea.</title>
        <authorList>
            <person name="Yoon J.H."/>
            <person name="Oh T.K."/>
        </authorList>
    </citation>
    <scope>NUCLEOTIDE SEQUENCE [LARGE SCALE GENOMIC DNA]</scope>
    <source>
        <strain evidence="1 2">SW-211</strain>
    </source>
</reference>
<proteinExistence type="predicted"/>
<name>A0A5C6VAK2_9BACI</name>